<feature type="transmembrane region" description="Helical" evidence="9">
    <location>
        <begin position="285"/>
        <end position="305"/>
    </location>
</feature>
<feature type="transmembrane region" description="Helical" evidence="9">
    <location>
        <begin position="317"/>
        <end position="338"/>
    </location>
</feature>
<evidence type="ECO:0000256" key="7">
    <source>
        <dbReference type="ARBA" id="ARBA00023177"/>
    </source>
</evidence>
<sequence length="420" mass="44931">MTALDTGDISFLVVCTLLVFLMTPGLALFYGGMVRKRNVLSIMMQSYAAMGIVTVIWVLFGYSLAFGSDYGHIIGGLDWLGLKGVGLTPNPDYAPTIPHLLFFLFQLMFAIITPAVISGATAERMRFTAFVLFIIFWSTFVYIPLAHWVWGVGGWMRNLGVLDFAGGTVVEVASGVSGLVAAYVLGKRLKIGYEWNIPHHMPNVLFGGGLLWFGWFGFNSGGAMGANGVAVLALGTTQIAGATGMIGWAMLEWLHRRQITVFGAVSGIISALVAITPAAGYVSTVSALLIGFVAGGICYLAVSILKAKLGYDDALDVFGIHGIGGTWGTIATGIFADLSLNPQGKNGWINGGGFEPVLIQLSAVIATYLFVGIMTFVILKGIAVITPLRASDEEQVNGLDLTQHREKAYPDFELSENVYM</sequence>
<evidence type="ECO:0000259" key="10">
    <source>
        <dbReference type="Pfam" id="PF00909"/>
    </source>
</evidence>
<feature type="transmembrane region" description="Helical" evidence="9">
    <location>
        <begin position="6"/>
        <end position="30"/>
    </location>
</feature>
<dbReference type="PROSITE" id="PS01219">
    <property type="entry name" value="AMMONIUM_TRANSP"/>
    <property type="match status" value="1"/>
</dbReference>
<dbReference type="RefSeq" id="WP_092335871.1">
    <property type="nucleotide sequence ID" value="NZ_FNCP01000056.1"/>
</dbReference>
<accession>A0A1G8LXC1</accession>
<dbReference type="NCBIfam" id="TIGR00836">
    <property type="entry name" value="amt"/>
    <property type="match status" value="1"/>
</dbReference>
<evidence type="ECO:0000256" key="2">
    <source>
        <dbReference type="ARBA" id="ARBA00005887"/>
    </source>
</evidence>
<dbReference type="AlphaFoldDB" id="A0A1G8LXC1"/>
<feature type="transmembrane region" description="Helical" evidence="9">
    <location>
        <begin position="42"/>
        <end position="60"/>
    </location>
</feature>
<gene>
    <name evidence="11" type="ORF">SAMN05443529_15610</name>
</gene>
<feature type="transmembrane region" description="Helical" evidence="9">
    <location>
        <begin position="97"/>
        <end position="117"/>
    </location>
</feature>
<feature type="transmembrane region" description="Helical" evidence="9">
    <location>
        <begin position="259"/>
        <end position="279"/>
    </location>
</feature>
<keyword evidence="7 9" id="KW-0924">Ammonia transport</keyword>
<dbReference type="EMBL" id="FNCP01000056">
    <property type="protein sequence ID" value="SDI60315.1"/>
    <property type="molecule type" value="Genomic_DNA"/>
</dbReference>
<dbReference type="Pfam" id="PF00909">
    <property type="entry name" value="Ammonium_transp"/>
    <property type="match status" value="1"/>
</dbReference>
<keyword evidence="5 9" id="KW-1133">Transmembrane helix</keyword>
<organism evidence="11 12">
    <name type="scientific">Desulfosporosinus hippei DSM 8344</name>
    <dbReference type="NCBI Taxonomy" id="1121419"/>
    <lineage>
        <taxon>Bacteria</taxon>
        <taxon>Bacillati</taxon>
        <taxon>Bacillota</taxon>
        <taxon>Clostridia</taxon>
        <taxon>Eubacteriales</taxon>
        <taxon>Desulfitobacteriaceae</taxon>
        <taxon>Desulfosporosinus</taxon>
    </lineage>
</organism>
<dbReference type="SUPFAM" id="SSF111352">
    <property type="entry name" value="Ammonium transporter"/>
    <property type="match status" value="1"/>
</dbReference>
<evidence type="ECO:0000256" key="5">
    <source>
        <dbReference type="ARBA" id="ARBA00022989"/>
    </source>
</evidence>
<proteinExistence type="inferred from homology"/>
<dbReference type="STRING" id="1121419.SAMN05443529_15610"/>
<keyword evidence="6 9" id="KW-0472">Membrane</keyword>
<dbReference type="OrthoDB" id="9814202at2"/>
<feature type="transmembrane region" description="Helical" evidence="9">
    <location>
        <begin position="358"/>
        <end position="379"/>
    </location>
</feature>
<keyword evidence="4 9" id="KW-0812">Transmembrane</keyword>
<dbReference type="InterPro" id="IPR029020">
    <property type="entry name" value="Ammonium/urea_transptr"/>
</dbReference>
<keyword evidence="12" id="KW-1185">Reference proteome</keyword>
<dbReference type="InterPro" id="IPR024041">
    <property type="entry name" value="NH4_transpt_AmtB-like_dom"/>
</dbReference>
<dbReference type="Proteomes" id="UP000198656">
    <property type="component" value="Unassembled WGS sequence"/>
</dbReference>
<name>A0A1G8LXC1_9FIRM</name>
<evidence type="ECO:0000256" key="6">
    <source>
        <dbReference type="ARBA" id="ARBA00023136"/>
    </source>
</evidence>
<evidence type="ECO:0000256" key="1">
    <source>
        <dbReference type="ARBA" id="ARBA00004141"/>
    </source>
</evidence>
<dbReference type="GO" id="GO:0008519">
    <property type="term" value="F:ammonium channel activity"/>
    <property type="evidence" value="ECO:0007669"/>
    <property type="project" value="InterPro"/>
</dbReference>
<evidence type="ECO:0000313" key="11">
    <source>
        <dbReference type="EMBL" id="SDI60315.1"/>
    </source>
</evidence>
<dbReference type="PANTHER" id="PTHR43029:SF10">
    <property type="entry name" value="AMMONIUM TRANSPORTER MEP2"/>
    <property type="match status" value="1"/>
</dbReference>
<dbReference type="Gene3D" id="1.10.3430.10">
    <property type="entry name" value="Ammonium transporter AmtB like domains"/>
    <property type="match status" value="1"/>
</dbReference>
<feature type="transmembrane region" description="Helical" evidence="9">
    <location>
        <begin position="224"/>
        <end position="247"/>
    </location>
</feature>
<feature type="transmembrane region" description="Helical" evidence="9">
    <location>
        <begin position="162"/>
        <end position="185"/>
    </location>
</feature>
<comment type="subcellular location">
    <subcellularLocation>
        <location evidence="9">Cell membrane</location>
        <topology evidence="9">Multi-pass membrane protein</topology>
    </subcellularLocation>
    <subcellularLocation>
        <location evidence="1">Membrane</location>
        <topology evidence="1">Multi-pass membrane protein</topology>
    </subcellularLocation>
</comment>
<feature type="domain" description="Ammonium transporter AmtB-like" evidence="10">
    <location>
        <begin position="11"/>
        <end position="409"/>
    </location>
</feature>
<evidence type="ECO:0000256" key="8">
    <source>
        <dbReference type="ARBA" id="ARBA00050025"/>
    </source>
</evidence>
<dbReference type="InterPro" id="IPR001905">
    <property type="entry name" value="Ammonium_transpt"/>
</dbReference>
<dbReference type="InterPro" id="IPR018047">
    <property type="entry name" value="Ammonium_transpt_CS"/>
</dbReference>
<evidence type="ECO:0000256" key="3">
    <source>
        <dbReference type="ARBA" id="ARBA00022448"/>
    </source>
</evidence>
<comment type="similarity">
    <text evidence="2 9">Belongs to the ammonia transporter channel (TC 1.A.11.2) family.</text>
</comment>
<evidence type="ECO:0000313" key="12">
    <source>
        <dbReference type="Proteomes" id="UP000198656"/>
    </source>
</evidence>
<feature type="transmembrane region" description="Helical" evidence="9">
    <location>
        <begin position="129"/>
        <end position="150"/>
    </location>
</feature>
<evidence type="ECO:0000256" key="4">
    <source>
        <dbReference type="ARBA" id="ARBA00022692"/>
    </source>
</evidence>
<evidence type="ECO:0000256" key="9">
    <source>
        <dbReference type="RuleBase" id="RU362002"/>
    </source>
</evidence>
<reference evidence="12" key="1">
    <citation type="submission" date="2016-10" db="EMBL/GenBank/DDBJ databases">
        <authorList>
            <person name="Varghese N."/>
            <person name="Submissions S."/>
        </authorList>
    </citation>
    <scope>NUCLEOTIDE SEQUENCE [LARGE SCALE GENOMIC DNA]</scope>
    <source>
        <strain evidence="12">DSM 8344</strain>
    </source>
</reference>
<keyword evidence="3 9" id="KW-0813">Transport</keyword>
<dbReference type="PANTHER" id="PTHR43029">
    <property type="entry name" value="AMMONIUM TRANSPORTER MEP2"/>
    <property type="match status" value="1"/>
</dbReference>
<dbReference type="GO" id="GO:0005886">
    <property type="term" value="C:plasma membrane"/>
    <property type="evidence" value="ECO:0007669"/>
    <property type="project" value="UniProtKB-SubCell"/>
</dbReference>
<protein>
    <recommendedName>
        <fullName evidence="8 9">Ammonium transporter</fullName>
    </recommendedName>
</protein>
<feature type="transmembrane region" description="Helical" evidence="9">
    <location>
        <begin position="197"/>
        <end position="218"/>
    </location>
</feature>